<dbReference type="Pfam" id="PF00561">
    <property type="entry name" value="Abhydrolase_1"/>
    <property type="match status" value="1"/>
</dbReference>
<dbReference type="InterPro" id="IPR000073">
    <property type="entry name" value="AB_hydrolase_1"/>
</dbReference>
<dbReference type="Proteomes" id="UP000680304">
    <property type="component" value="Unassembled WGS sequence"/>
</dbReference>
<dbReference type="SUPFAM" id="SSF53474">
    <property type="entry name" value="alpha/beta-Hydrolases"/>
    <property type="match status" value="1"/>
</dbReference>
<dbReference type="Gene3D" id="3.40.50.1820">
    <property type="entry name" value="alpha/beta hydrolase"/>
    <property type="match status" value="1"/>
</dbReference>
<reference evidence="2 3" key="1">
    <citation type="submission" date="2021-04" db="EMBL/GenBank/DDBJ databases">
        <title>Draft genome sequence of Paenibacillus cisolokensis, LC2-13A.</title>
        <authorList>
            <person name="Uke A."/>
            <person name="Chhe C."/>
            <person name="Baramee S."/>
            <person name="Kosugi A."/>
        </authorList>
    </citation>
    <scope>NUCLEOTIDE SEQUENCE [LARGE SCALE GENOMIC DNA]</scope>
    <source>
        <strain evidence="2 3">LC2-13A</strain>
    </source>
</reference>
<evidence type="ECO:0000313" key="2">
    <source>
        <dbReference type="EMBL" id="GIQ62573.1"/>
    </source>
</evidence>
<keyword evidence="3" id="KW-1185">Reference proteome</keyword>
<dbReference type="InterPro" id="IPR029058">
    <property type="entry name" value="AB_hydrolase_fold"/>
</dbReference>
<feature type="domain" description="AB hydrolase-1" evidence="1">
    <location>
        <begin position="26"/>
        <end position="264"/>
    </location>
</feature>
<sequence>MQREINTFQIGETTIEYSIIGKGQQHILLFHGGHSNCCEEFGYETLLSSGYSIITPSRAGYGKTSSILDLKQACSLYKALLDHLQVEKVHVIAVSAGGPTGICFVSMYPECVYSITFQCAVTKPWLTPNDKEFKVGQRIFKPSVEKWTWKMIAAMSNLFPNLTFKMMYTSFSTLPFTEVRKRLDGNHAEDLRKMNNRQRSYSGFLIDLEQTQKDYSTELAAITAPTLIMHSQNDGSVPLSHPEYVKKLIPNAEMLLLDSWGHLIWIGKHASEYDEGLISFLSRHKY</sequence>
<dbReference type="PANTHER" id="PTHR43433">
    <property type="entry name" value="HYDROLASE, ALPHA/BETA FOLD FAMILY PROTEIN"/>
    <property type="match status" value="1"/>
</dbReference>
<name>A0ABQ4N2Y9_9BACL</name>
<dbReference type="GO" id="GO:0016787">
    <property type="term" value="F:hydrolase activity"/>
    <property type="evidence" value="ECO:0007669"/>
    <property type="project" value="UniProtKB-KW"/>
</dbReference>
<evidence type="ECO:0000259" key="1">
    <source>
        <dbReference type="Pfam" id="PF00561"/>
    </source>
</evidence>
<dbReference type="RefSeq" id="WP_062493074.1">
    <property type="nucleotide sequence ID" value="NZ_BOVJ01000038.1"/>
</dbReference>
<organism evidence="2 3">
    <name type="scientific">Paenibacillus cisolokensis</name>
    <dbReference type="NCBI Taxonomy" id="1658519"/>
    <lineage>
        <taxon>Bacteria</taxon>
        <taxon>Bacillati</taxon>
        <taxon>Bacillota</taxon>
        <taxon>Bacilli</taxon>
        <taxon>Bacillales</taxon>
        <taxon>Paenibacillaceae</taxon>
        <taxon>Paenibacillus</taxon>
    </lineage>
</organism>
<accession>A0ABQ4N2Y9</accession>
<dbReference type="PANTHER" id="PTHR43433:SF1">
    <property type="entry name" value="BLL5160 PROTEIN"/>
    <property type="match status" value="1"/>
</dbReference>
<evidence type="ECO:0000313" key="3">
    <source>
        <dbReference type="Proteomes" id="UP000680304"/>
    </source>
</evidence>
<gene>
    <name evidence="2" type="primary">ycgS_1</name>
    <name evidence="2" type="ORF">PACILC2_11410</name>
</gene>
<keyword evidence="2" id="KW-0378">Hydrolase</keyword>
<dbReference type="InterPro" id="IPR050471">
    <property type="entry name" value="AB_hydrolase"/>
</dbReference>
<dbReference type="EMBL" id="BOVJ01000038">
    <property type="protein sequence ID" value="GIQ62573.1"/>
    <property type="molecule type" value="Genomic_DNA"/>
</dbReference>
<comment type="caution">
    <text evidence="2">The sequence shown here is derived from an EMBL/GenBank/DDBJ whole genome shotgun (WGS) entry which is preliminary data.</text>
</comment>
<proteinExistence type="predicted"/>
<protein>
    <submittedName>
        <fullName evidence="2">Hydrolase YcgS</fullName>
    </submittedName>
</protein>